<name>A0A6M3L6Y6_9ZZZZ</name>
<reference evidence="2" key="1">
    <citation type="submission" date="2020-03" db="EMBL/GenBank/DDBJ databases">
        <title>The deep terrestrial virosphere.</title>
        <authorList>
            <person name="Holmfeldt K."/>
            <person name="Nilsson E."/>
            <person name="Simone D."/>
            <person name="Lopez-Fernandez M."/>
            <person name="Wu X."/>
            <person name="de Brujin I."/>
            <person name="Lundin D."/>
            <person name="Andersson A."/>
            <person name="Bertilsson S."/>
            <person name="Dopson M."/>
        </authorList>
    </citation>
    <scope>NUCLEOTIDE SEQUENCE</scope>
    <source>
        <strain evidence="1">MM415A04014</strain>
        <strain evidence="2">MM415B02587</strain>
    </source>
</reference>
<evidence type="ECO:0000313" key="2">
    <source>
        <dbReference type="EMBL" id="QJA89224.1"/>
    </source>
</evidence>
<accession>A0A6M3L6Y6</accession>
<dbReference type="EMBL" id="MT142831">
    <property type="protein sequence ID" value="QJA89224.1"/>
    <property type="molecule type" value="Genomic_DNA"/>
</dbReference>
<dbReference type="AlphaFoldDB" id="A0A6M3L6Y6"/>
<protein>
    <submittedName>
        <fullName evidence="2">Uncharacterized protein</fullName>
    </submittedName>
</protein>
<sequence length="166" mass="17416">MHEDGGVDEIAITNLTGTKSCVFHANAFQYPNPGTDWTPAWYGAALGANLSAKTVWLPLSFLKVGDIITNYTVGISLYEADGDTVTADCKLIRVNTGVTPTKTSITNGAITQLTTAGFTQAAANNDDETVATGKQYALEITGTTSNVSTAEAVICFGAEVTVTRLM</sequence>
<organism evidence="2">
    <name type="scientific">viral metagenome</name>
    <dbReference type="NCBI Taxonomy" id="1070528"/>
    <lineage>
        <taxon>unclassified sequences</taxon>
        <taxon>metagenomes</taxon>
        <taxon>organismal metagenomes</taxon>
    </lineage>
</organism>
<proteinExistence type="predicted"/>
<gene>
    <name evidence="1" type="ORF">MM415A04014_0003</name>
    <name evidence="2" type="ORF">MM415B02587_0011</name>
</gene>
<dbReference type="EMBL" id="MT141762">
    <property type="protein sequence ID" value="QJA70073.1"/>
    <property type="molecule type" value="Genomic_DNA"/>
</dbReference>
<evidence type="ECO:0000313" key="1">
    <source>
        <dbReference type="EMBL" id="QJA70073.1"/>
    </source>
</evidence>